<comment type="subcellular location">
    <subcellularLocation>
        <location evidence="1 7 8">Nucleus</location>
    </subcellularLocation>
</comment>
<dbReference type="AlphaFoldDB" id="A0A8W8HZU1"/>
<feature type="domain" description="Homeobox" evidence="10">
    <location>
        <begin position="138"/>
        <end position="198"/>
    </location>
</feature>
<dbReference type="Gene3D" id="1.10.10.60">
    <property type="entry name" value="Homeodomain-like"/>
    <property type="match status" value="1"/>
</dbReference>
<dbReference type="GO" id="GO:0005634">
    <property type="term" value="C:nucleus"/>
    <property type="evidence" value="ECO:0007669"/>
    <property type="project" value="UniProtKB-SubCell"/>
</dbReference>
<keyword evidence="4 7" id="KW-0371">Homeobox</keyword>
<evidence type="ECO:0000313" key="11">
    <source>
        <dbReference type="EnsemblMetazoa" id="G11862.1:cds"/>
    </source>
</evidence>
<keyword evidence="5 7" id="KW-0539">Nucleus</keyword>
<dbReference type="PROSITE" id="PS00027">
    <property type="entry name" value="HOMEOBOX_1"/>
    <property type="match status" value="1"/>
</dbReference>
<dbReference type="CDD" id="cd00086">
    <property type="entry name" value="homeodomain"/>
    <property type="match status" value="1"/>
</dbReference>
<evidence type="ECO:0000256" key="1">
    <source>
        <dbReference type="ARBA" id="ARBA00004123"/>
    </source>
</evidence>
<dbReference type="InterPro" id="IPR001356">
    <property type="entry name" value="HD"/>
</dbReference>
<dbReference type="PANTHER" id="PTHR24338:SF0">
    <property type="entry name" value="MUSCLE SEGMENTATION HOMEOBOX"/>
    <property type="match status" value="1"/>
</dbReference>
<evidence type="ECO:0000256" key="9">
    <source>
        <dbReference type="SAM" id="MobiDB-lite"/>
    </source>
</evidence>
<organism evidence="11 12">
    <name type="scientific">Magallana gigas</name>
    <name type="common">Pacific oyster</name>
    <name type="synonym">Crassostrea gigas</name>
    <dbReference type="NCBI Taxonomy" id="29159"/>
    <lineage>
        <taxon>Eukaryota</taxon>
        <taxon>Metazoa</taxon>
        <taxon>Spiralia</taxon>
        <taxon>Lophotrochozoa</taxon>
        <taxon>Mollusca</taxon>
        <taxon>Bivalvia</taxon>
        <taxon>Autobranchia</taxon>
        <taxon>Pteriomorphia</taxon>
        <taxon>Ostreida</taxon>
        <taxon>Ostreoidea</taxon>
        <taxon>Ostreidae</taxon>
        <taxon>Magallana</taxon>
    </lineage>
</organism>
<sequence>MDMLASFFASNYALYANDPRHFGMWFPATSHQPTPYSALIHPYPSTDGRHLIKTPPERIESRKNETKTETVNFSIENILRDKSSTKEDDQQSLFDTNTADNPEKEDDTTTQFSWLQCTRYKPPKLPRLKKKDGMKKRKLGRNPRVPFTQHQVAVLEHKFRRTHYLSSMDVAELSTALSLTENRVKIWFQNRRARERRDREAIQRNQTTQPSSSETIGPTEWPYPVSRPNSTQCGESLHDTRSVFSLISTSN</sequence>
<feature type="DNA-binding region" description="Homeobox" evidence="7">
    <location>
        <begin position="140"/>
        <end position="199"/>
    </location>
</feature>
<feature type="compositionally biased region" description="Polar residues" evidence="9">
    <location>
        <begin position="206"/>
        <end position="216"/>
    </location>
</feature>
<keyword evidence="3 7" id="KW-0238">DNA-binding</keyword>
<proteinExistence type="inferred from homology"/>
<dbReference type="PANTHER" id="PTHR24338">
    <property type="entry name" value="HOMEOBOX PROTEIN MSX"/>
    <property type="match status" value="1"/>
</dbReference>
<evidence type="ECO:0000256" key="3">
    <source>
        <dbReference type="ARBA" id="ARBA00023125"/>
    </source>
</evidence>
<feature type="region of interest" description="Disordered" evidence="9">
    <location>
        <begin position="194"/>
        <end position="237"/>
    </location>
</feature>
<dbReference type="SMART" id="SM00389">
    <property type="entry name" value="HOX"/>
    <property type="match status" value="1"/>
</dbReference>
<protein>
    <recommendedName>
        <fullName evidence="10">Homeobox domain-containing protein</fullName>
    </recommendedName>
</protein>
<keyword evidence="2" id="KW-0217">Developmental protein</keyword>
<dbReference type="GO" id="GO:0000981">
    <property type="term" value="F:DNA-binding transcription factor activity, RNA polymerase II-specific"/>
    <property type="evidence" value="ECO:0007669"/>
    <property type="project" value="InterPro"/>
</dbReference>
<feature type="compositionally biased region" description="Polar residues" evidence="9">
    <location>
        <begin position="91"/>
        <end position="100"/>
    </location>
</feature>
<dbReference type="GO" id="GO:0048598">
    <property type="term" value="P:embryonic morphogenesis"/>
    <property type="evidence" value="ECO:0007669"/>
    <property type="project" value="TreeGrafter"/>
</dbReference>
<dbReference type="Pfam" id="PF00046">
    <property type="entry name" value="Homeodomain"/>
    <property type="match status" value="1"/>
</dbReference>
<evidence type="ECO:0000256" key="4">
    <source>
        <dbReference type="ARBA" id="ARBA00023155"/>
    </source>
</evidence>
<evidence type="ECO:0000256" key="8">
    <source>
        <dbReference type="RuleBase" id="RU000682"/>
    </source>
</evidence>
<evidence type="ECO:0000256" key="7">
    <source>
        <dbReference type="PROSITE-ProRule" id="PRU00108"/>
    </source>
</evidence>
<dbReference type="Proteomes" id="UP000005408">
    <property type="component" value="Unassembled WGS sequence"/>
</dbReference>
<evidence type="ECO:0000256" key="2">
    <source>
        <dbReference type="ARBA" id="ARBA00022473"/>
    </source>
</evidence>
<evidence type="ECO:0000256" key="6">
    <source>
        <dbReference type="ARBA" id="ARBA00038425"/>
    </source>
</evidence>
<comment type="similarity">
    <text evidence="6">Belongs to the Msh homeobox family.</text>
</comment>
<evidence type="ECO:0000256" key="5">
    <source>
        <dbReference type="ARBA" id="ARBA00023242"/>
    </source>
</evidence>
<dbReference type="PROSITE" id="PS50071">
    <property type="entry name" value="HOMEOBOX_2"/>
    <property type="match status" value="1"/>
</dbReference>
<dbReference type="SUPFAM" id="SSF46689">
    <property type="entry name" value="Homeodomain-like"/>
    <property type="match status" value="1"/>
</dbReference>
<keyword evidence="12" id="KW-1185">Reference proteome</keyword>
<evidence type="ECO:0000259" key="10">
    <source>
        <dbReference type="PROSITE" id="PS50071"/>
    </source>
</evidence>
<name>A0A8W8HZU1_MAGGI</name>
<dbReference type="EnsemblMetazoa" id="G11862.1">
    <property type="protein sequence ID" value="G11862.1:cds"/>
    <property type="gene ID" value="G11862"/>
</dbReference>
<dbReference type="GO" id="GO:0000977">
    <property type="term" value="F:RNA polymerase II transcription regulatory region sequence-specific DNA binding"/>
    <property type="evidence" value="ECO:0007669"/>
    <property type="project" value="TreeGrafter"/>
</dbReference>
<dbReference type="InterPro" id="IPR050674">
    <property type="entry name" value="Msh_Homeobox_Regulators"/>
</dbReference>
<evidence type="ECO:0000313" key="12">
    <source>
        <dbReference type="Proteomes" id="UP000005408"/>
    </source>
</evidence>
<dbReference type="InterPro" id="IPR009057">
    <property type="entry name" value="Homeodomain-like_sf"/>
</dbReference>
<reference evidence="11" key="1">
    <citation type="submission" date="2022-08" db="UniProtKB">
        <authorList>
            <consortium name="EnsemblMetazoa"/>
        </authorList>
    </citation>
    <scope>IDENTIFICATION</scope>
    <source>
        <strain evidence="11">05x7-T-G4-1.051#20</strain>
    </source>
</reference>
<feature type="region of interest" description="Disordered" evidence="9">
    <location>
        <begin position="81"/>
        <end position="112"/>
    </location>
</feature>
<dbReference type="InterPro" id="IPR017970">
    <property type="entry name" value="Homeobox_CS"/>
</dbReference>
<accession>A0A8W8HZU1</accession>